<feature type="compositionally biased region" description="Basic residues" evidence="1">
    <location>
        <begin position="79"/>
        <end position="92"/>
    </location>
</feature>
<reference evidence="3" key="3">
    <citation type="submission" date="2015-06" db="UniProtKB">
        <authorList>
            <consortium name="EnsemblMetazoa"/>
        </authorList>
    </citation>
    <scope>IDENTIFICATION</scope>
</reference>
<feature type="transmembrane region" description="Helical" evidence="2">
    <location>
        <begin position="53"/>
        <end position="72"/>
    </location>
</feature>
<feature type="transmembrane region" description="Helical" evidence="2">
    <location>
        <begin position="12"/>
        <end position="33"/>
    </location>
</feature>
<feature type="region of interest" description="Disordered" evidence="1">
    <location>
        <begin position="79"/>
        <end position="98"/>
    </location>
</feature>
<evidence type="ECO:0000313" key="4">
    <source>
        <dbReference type="Proteomes" id="UP000014760"/>
    </source>
</evidence>
<name>X1ZYC1_CAPTE</name>
<organism evidence="3 4">
    <name type="scientific">Capitella teleta</name>
    <name type="common">Polychaete worm</name>
    <dbReference type="NCBI Taxonomy" id="283909"/>
    <lineage>
        <taxon>Eukaryota</taxon>
        <taxon>Metazoa</taxon>
        <taxon>Spiralia</taxon>
        <taxon>Lophotrochozoa</taxon>
        <taxon>Annelida</taxon>
        <taxon>Polychaeta</taxon>
        <taxon>Sedentaria</taxon>
        <taxon>Scolecida</taxon>
        <taxon>Capitellidae</taxon>
        <taxon>Capitella</taxon>
    </lineage>
</organism>
<dbReference type="EMBL" id="AMQN01000169">
    <property type="status" value="NOT_ANNOTATED_CDS"/>
    <property type="molecule type" value="Genomic_DNA"/>
</dbReference>
<keyword evidence="2" id="KW-0472">Membrane</keyword>
<dbReference type="EnsemblMetazoa" id="CapteT198154">
    <property type="protein sequence ID" value="CapteP198154"/>
    <property type="gene ID" value="CapteG198154"/>
</dbReference>
<feature type="region of interest" description="Disordered" evidence="1">
    <location>
        <begin position="121"/>
        <end position="146"/>
    </location>
</feature>
<protein>
    <submittedName>
        <fullName evidence="3">Uncharacterized protein</fullName>
    </submittedName>
</protein>
<reference evidence="4" key="1">
    <citation type="submission" date="2012-12" db="EMBL/GenBank/DDBJ databases">
        <authorList>
            <person name="Hellsten U."/>
            <person name="Grimwood J."/>
            <person name="Chapman J.A."/>
            <person name="Shapiro H."/>
            <person name="Aerts A."/>
            <person name="Otillar R.P."/>
            <person name="Terry A.Y."/>
            <person name="Boore J.L."/>
            <person name="Simakov O."/>
            <person name="Marletaz F."/>
            <person name="Cho S.-J."/>
            <person name="Edsinger-Gonzales E."/>
            <person name="Havlak P."/>
            <person name="Kuo D.-H."/>
            <person name="Larsson T."/>
            <person name="Lv J."/>
            <person name="Arendt D."/>
            <person name="Savage R."/>
            <person name="Osoegawa K."/>
            <person name="de Jong P."/>
            <person name="Lindberg D.R."/>
            <person name="Seaver E.C."/>
            <person name="Weisblat D.A."/>
            <person name="Putnam N.H."/>
            <person name="Grigoriev I.V."/>
            <person name="Rokhsar D.S."/>
        </authorList>
    </citation>
    <scope>NUCLEOTIDE SEQUENCE</scope>
    <source>
        <strain evidence="4">I ESC-2004</strain>
    </source>
</reference>
<dbReference type="Proteomes" id="UP000014760">
    <property type="component" value="Unassembled WGS sequence"/>
</dbReference>
<evidence type="ECO:0000256" key="2">
    <source>
        <dbReference type="SAM" id="Phobius"/>
    </source>
</evidence>
<proteinExistence type="predicted"/>
<sequence>MAGIKRDLAKHRVPGVCASLLGFLFSFTGAMLISLGSMKQSFNNKPIKLSGSFSLIIGISLVAVGFAHQHLTHRKWKRRRLRKEERRRKRRRANELQVQVSNGVSTEEIILGVDQLSGPFPTSSGEFSGPDSANSSLSSLSDIPDITDDREMNTKLKNSGASVRDFSIFCIDTSSSSVNARDDMDKPSSQIRKSNDSSKVNKRIKPSPNESGRFDDLVNSKLVLMLMLLYNLLLHRSFYVEGYQAASSRNMNE</sequence>
<reference evidence="4" key="2">
    <citation type="journal article" date="2013" name="Nature">
        <title>Insights into bilaterian evolution from three spiralian genomes.</title>
        <authorList>
            <person name="Simakov O."/>
            <person name="Marletaz F."/>
            <person name="Cho S.J."/>
            <person name="Edsinger-Gonzales E."/>
            <person name="Havlak P."/>
            <person name="Hellsten U."/>
            <person name="Kuo D.H."/>
            <person name="Larsson T."/>
            <person name="Lv J."/>
            <person name="Arendt D."/>
            <person name="Savage R."/>
            <person name="Osoegawa K."/>
            <person name="de Jong P."/>
            <person name="Grimwood J."/>
            <person name="Chapman J.A."/>
            <person name="Shapiro H."/>
            <person name="Aerts A."/>
            <person name="Otillar R.P."/>
            <person name="Terry A.Y."/>
            <person name="Boore J.L."/>
            <person name="Grigoriev I.V."/>
            <person name="Lindberg D.R."/>
            <person name="Seaver E.C."/>
            <person name="Weisblat D.A."/>
            <person name="Putnam N.H."/>
            <person name="Rokhsar D.S."/>
        </authorList>
    </citation>
    <scope>NUCLEOTIDE SEQUENCE</scope>
    <source>
        <strain evidence="4">I ESC-2004</strain>
    </source>
</reference>
<feature type="compositionally biased region" description="Low complexity" evidence="1">
    <location>
        <begin position="128"/>
        <end position="144"/>
    </location>
</feature>
<evidence type="ECO:0000256" key="1">
    <source>
        <dbReference type="SAM" id="MobiDB-lite"/>
    </source>
</evidence>
<feature type="region of interest" description="Disordered" evidence="1">
    <location>
        <begin position="179"/>
        <end position="212"/>
    </location>
</feature>
<dbReference type="HOGENOM" id="CLU_1099383_0_0_1"/>
<keyword evidence="4" id="KW-1185">Reference proteome</keyword>
<evidence type="ECO:0000313" key="3">
    <source>
        <dbReference type="EnsemblMetazoa" id="CapteP198154"/>
    </source>
</evidence>
<dbReference type="AlphaFoldDB" id="X1ZYC1"/>
<accession>X1ZYC1</accession>
<keyword evidence="2" id="KW-1133">Transmembrane helix</keyword>
<keyword evidence="2" id="KW-0812">Transmembrane</keyword>